<dbReference type="KEGG" id="nfr:ERS450000_04436"/>
<protein>
    <submittedName>
        <fullName evidence="4">Phosphatidylglycerophosphatase B</fullName>
    </submittedName>
</protein>
<dbReference type="Proteomes" id="UP000057820">
    <property type="component" value="Plasmid 2"/>
</dbReference>
<dbReference type="InterPro" id="IPR000326">
    <property type="entry name" value="PAP2/HPO"/>
</dbReference>
<dbReference type="SMART" id="SM00014">
    <property type="entry name" value="acidPPc"/>
    <property type="match status" value="1"/>
</dbReference>
<feature type="transmembrane region" description="Helical" evidence="2">
    <location>
        <begin position="190"/>
        <end position="210"/>
    </location>
</feature>
<feature type="transmembrane region" description="Helical" evidence="2">
    <location>
        <begin position="130"/>
        <end position="152"/>
    </location>
</feature>
<dbReference type="EMBL" id="LN868939">
    <property type="protein sequence ID" value="CRY81478.1"/>
    <property type="molecule type" value="Genomic_DNA"/>
</dbReference>
<feature type="transmembrane region" description="Helical" evidence="2">
    <location>
        <begin position="62"/>
        <end position="84"/>
    </location>
</feature>
<evidence type="ECO:0000256" key="2">
    <source>
        <dbReference type="SAM" id="Phobius"/>
    </source>
</evidence>
<feature type="transmembrane region" description="Helical" evidence="2">
    <location>
        <begin position="12"/>
        <end position="32"/>
    </location>
</feature>
<dbReference type="PANTHER" id="PTHR14969">
    <property type="entry name" value="SPHINGOSINE-1-PHOSPHATE PHOSPHOHYDROLASE"/>
    <property type="match status" value="1"/>
</dbReference>
<dbReference type="Gene3D" id="1.20.144.10">
    <property type="entry name" value="Phosphatidic acid phosphatase type 2/haloperoxidase"/>
    <property type="match status" value="1"/>
</dbReference>
<keyword evidence="2" id="KW-1133">Transmembrane helix</keyword>
<accession>A0A0H5P1S3</accession>
<evidence type="ECO:0000256" key="1">
    <source>
        <dbReference type="SAM" id="MobiDB-lite"/>
    </source>
</evidence>
<proteinExistence type="predicted"/>
<feature type="transmembrane region" description="Helical" evidence="2">
    <location>
        <begin position="159"/>
        <end position="184"/>
    </location>
</feature>
<name>A0A0H5P1S3_NOCFR</name>
<evidence type="ECO:0000259" key="3">
    <source>
        <dbReference type="SMART" id="SM00014"/>
    </source>
</evidence>
<keyword evidence="2" id="KW-0812">Transmembrane</keyword>
<sequence length="238" mass="24992">MTSPPRPTTVPTLAGLTVLFAVAFGVLTHNVVDRSGLTVIDPEVSGWAVTQRNAVLTPLAHFLSAIGGTLPMTVLATAVTLLLYRAGDRAHATLVAVAGLGAALIVFGGKRIIGRERPPVVDRLAVENSLAYPSGHSVGTFVVIGIVAVVLIPKLTGTLARIATGTAAALFVVAVGCSRVYLGVHWPTDVLGAWCVSAAWILFCLTVFHYRREVPDEPVSDAESPTRTDPRTVPDDDL</sequence>
<keyword evidence="4" id="KW-0614">Plasmid</keyword>
<feature type="region of interest" description="Disordered" evidence="1">
    <location>
        <begin position="217"/>
        <end position="238"/>
    </location>
</feature>
<gene>
    <name evidence="4" type="ORF">ERS450000_04436</name>
</gene>
<dbReference type="PANTHER" id="PTHR14969:SF13">
    <property type="entry name" value="AT30094P"/>
    <property type="match status" value="1"/>
</dbReference>
<dbReference type="RefSeq" id="WP_060594041.1">
    <property type="nucleotide sequence ID" value="NZ_CAACYE020000001.1"/>
</dbReference>
<keyword evidence="2" id="KW-0472">Membrane</keyword>
<dbReference type="InterPro" id="IPR036938">
    <property type="entry name" value="PAP2/HPO_sf"/>
</dbReference>
<feature type="compositionally biased region" description="Basic and acidic residues" evidence="1">
    <location>
        <begin position="224"/>
        <end position="238"/>
    </location>
</feature>
<dbReference type="AlphaFoldDB" id="A0A0H5P1S3"/>
<evidence type="ECO:0000313" key="4">
    <source>
        <dbReference type="EMBL" id="CRY81478.1"/>
    </source>
</evidence>
<dbReference type="Pfam" id="PF01569">
    <property type="entry name" value="PAP2"/>
    <property type="match status" value="1"/>
</dbReference>
<geneLocation type="plasmid" evidence="4">
    <name>2</name>
</geneLocation>
<feature type="domain" description="Phosphatidic acid phosphatase type 2/haloperoxidase" evidence="3">
    <location>
        <begin position="93"/>
        <end position="205"/>
    </location>
</feature>
<organism evidence="4 5">
    <name type="scientific">Nocardia farcinica</name>
    <dbReference type="NCBI Taxonomy" id="37329"/>
    <lineage>
        <taxon>Bacteria</taxon>
        <taxon>Bacillati</taxon>
        <taxon>Actinomycetota</taxon>
        <taxon>Actinomycetes</taxon>
        <taxon>Mycobacteriales</taxon>
        <taxon>Nocardiaceae</taxon>
        <taxon>Nocardia</taxon>
    </lineage>
</organism>
<dbReference type="CDD" id="cd03392">
    <property type="entry name" value="PAP2_like_2"/>
    <property type="match status" value="1"/>
</dbReference>
<evidence type="ECO:0000313" key="5">
    <source>
        <dbReference type="Proteomes" id="UP000057820"/>
    </source>
</evidence>
<feature type="transmembrane region" description="Helical" evidence="2">
    <location>
        <begin position="91"/>
        <end position="110"/>
    </location>
</feature>
<dbReference type="SUPFAM" id="SSF48317">
    <property type="entry name" value="Acid phosphatase/Vanadium-dependent haloperoxidase"/>
    <property type="match status" value="1"/>
</dbReference>
<reference evidence="5" key="1">
    <citation type="submission" date="2015-03" db="EMBL/GenBank/DDBJ databases">
        <authorList>
            <consortium name="Pathogen Informatics"/>
        </authorList>
    </citation>
    <scope>NUCLEOTIDE SEQUENCE [LARGE SCALE GENOMIC DNA]</scope>
    <source>
        <strain evidence="5">NCTC11134</strain>
        <plasmid evidence="5">2</plasmid>
    </source>
</reference>